<accession>A0A645A9Y6</accession>
<sequence length="201" mass="23774">MQKELLNQAIGIFDTSEKWNAFVELANQKETIKLLYFQKLKQPLLNYFNSNPVEGWVCEPWGNQSYDIRWYLKDFGKSSLALAIGWTFEFHLHIEDTTAFDTEKINDLLKGEYSLLLSAFDRVDRQFEQNTKAMEYRNYSFGSPYDSNFDNSQLDKLAWFAGNQTESFVNQIIKKVDRFRKDQNLTNLLYDLNKQAKRQTK</sequence>
<name>A0A645A9Y6_9ZZZZ</name>
<dbReference type="AlphaFoldDB" id="A0A645A9Y6"/>
<gene>
    <name evidence="1" type="ORF">SDC9_96538</name>
</gene>
<comment type="caution">
    <text evidence="1">The sequence shown here is derived from an EMBL/GenBank/DDBJ whole genome shotgun (WGS) entry which is preliminary data.</text>
</comment>
<evidence type="ECO:0000313" key="1">
    <source>
        <dbReference type="EMBL" id="MPM49807.1"/>
    </source>
</evidence>
<reference evidence="1" key="1">
    <citation type="submission" date="2019-08" db="EMBL/GenBank/DDBJ databases">
        <authorList>
            <person name="Kucharzyk K."/>
            <person name="Murdoch R.W."/>
            <person name="Higgins S."/>
            <person name="Loffler F."/>
        </authorList>
    </citation>
    <scope>NUCLEOTIDE SEQUENCE</scope>
</reference>
<protein>
    <submittedName>
        <fullName evidence="1">Uncharacterized protein</fullName>
    </submittedName>
</protein>
<proteinExistence type="predicted"/>
<organism evidence="1">
    <name type="scientific">bioreactor metagenome</name>
    <dbReference type="NCBI Taxonomy" id="1076179"/>
    <lineage>
        <taxon>unclassified sequences</taxon>
        <taxon>metagenomes</taxon>
        <taxon>ecological metagenomes</taxon>
    </lineage>
</organism>
<dbReference type="EMBL" id="VSSQ01012681">
    <property type="protein sequence ID" value="MPM49807.1"/>
    <property type="molecule type" value="Genomic_DNA"/>
</dbReference>